<dbReference type="InterPro" id="IPR006016">
    <property type="entry name" value="UspA"/>
</dbReference>
<sequence>MSDYKLVAVGTDGSSSATAAVTRAAAIAADAGAKLLIICAYERGGRSDTRDRAEAERALGDEAYKIIGSNPAEEKLRDARDVARRAGVDEVNTVAVEGEPVQAICDKVELHHADLVVVGNKGLASFAGRLLGSVPAEVSRRSPTDVLIVHTT</sequence>
<evidence type="ECO:0000313" key="4">
    <source>
        <dbReference type="Proteomes" id="UP000295705"/>
    </source>
</evidence>
<dbReference type="InterPro" id="IPR006015">
    <property type="entry name" value="Universal_stress_UspA"/>
</dbReference>
<feature type="domain" description="UspA" evidence="2">
    <location>
        <begin position="4"/>
        <end position="150"/>
    </location>
</feature>
<dbReference type="InterPro" id="IPR014729">
    <property type="entry name" value="Rossmann-like_a/b/a_fold"/>
</dbReference>
<gene>
    <name evidence="3" type="ORF">EV188_10490</name>
</gene>
<dbReference type="CDD" id="cd00293">
    <property type="entry name" value="USP-like"/>
    <property type="match status" value="1"/>
</dbReference>
<dbReference type="PRINTS" id="PR01438">
    <property type="entry name" value="UNVRSLSTRESS"/>
</dbReference>
<dbReference type="RefSeq" id="WP_133827216.1">
    <property type="nucleotide sequence ID" value="NZ_BAABHR010000006.1"/>
</dbReference>
<dbReference type="EMBL" id="SNYO01000004">
    <property type="protein sequence ID" value="TDQ58351.1"/>
    <property type="molecule type" value="Genomic_DNA"/>
</dbReference>
<comment type="caution">
    <text evidence="3">The sequence shown here is derived from an EMBL/GenBank/DDBJ whole genome shotgun (WGS) entry which is preliminary data.</text>
</comment>
<comment type="similarity">
    <text evidence="1">Belongs to the universal stress protein A family.</text>
</comment>
<proteinExistence type="inferred from homology"/>
<dbReference type="Pfam" id="PF00582">
    <property type="entry name" value="Usp"/>
    <property type="match status" value="1"/>
</dbReference>
<protein>
    <submittedName>
        <fullName evidence="3">Nucleotide-binding universal stress UspA family protein</fullName>
    </submittedName>
</protein>
<dbReference type="Gene3D" id="3.40.50.620">
    <property type="entry name" value="HUPs"/>
    <property type="match status" value="1"/>
</dbReference>
<dbReference type="SUPFAM" id="SSF52402">
    <property type="entry name" value="Adenine nucleotide alpha hydrolases-like"/>
    <property type="match status" value="1"/>
</dbReference>
<name>A0A4R6VCS5_9PSEU</name>
<dbReference type="Proteomes" id="UP000295705">
    <property type="component" value="Unassembled WGS sequence"/>
</dbReference>
<accession>A0A4R6VCS5</accession>
<dbReference type="PANTHER" id="PTHR46268:SF6">
    <property type="entry name" value="UNIVERSAL STRESS PROTEIN UP12"/>
    <property type="match status" value="1"/>
</dbReference>
<organism evidence="3 4">
    <name type="scientific">Actinomycetospora succinea</name>
    <dbReference type="NCBI Taxonomy" id="663603"/>
    <lineage>
        <taxon>Bacteria</taxon>
        <taxon>Bacillati</taxon>
        <taxon>Actinomycetota</taxon>
        <taxon>Actinomycetes</taxon>
        <taxon>Pseudonocardiales</taxon>
        <taxon>Pseudonocardiaceae</taxon>
        <taxon>Actinomycetospora</taxon>
    </lineage>
</organism>
<keyword evidence="4" id="KW-1185">Reference proteome</keyword>
<evidence type="ECO:0000313" key="3">
    <source>
        <dbReference type="EMBL" id="TDQ58351.1"/>
    </source>
</evidence>
<evidence type="ECO:0000259" key="2">
    <source>
        <dbReference type="Pfam" id="PF00582"/>
    </source>
</evidence>
<evidence type="ECO:0000256" key="1">
    <source>
        <dbReference type="ARBA" id="ARBA00008791"/>
    </source>
</evidence>
<reference evidence="3 4" key="1">
    <citation type="submission" date="2019-03" db="EMBL/GenBank/DDBJ databases">
        <title>Genomic Encyclopedia of Type Strains, Phase IV (KMG-IV): sequencing the most valuable type-strain genomes for metagenomic binning, comparative biology and taxonomic classification.</title>
        <authorList>
            <person name="Goeker M."/>
        </authorList>
    </citation>
    <scope>NUCLEOTIDE SEQUENCE [LARGE SCALE GENOMIC DNA]</scope>
    <source>
        <strain evidence="3 4">DSM 45775</strain>
    </source>
</reference>
<dbReference type="PANTHER" id="PTHR46268">
    <property type="entry name" value="STRESS RESPONSE PROTEIN NHAX"/>
    <property type="match status" value="1"/>
</dbReference>
<dbReference type="AlphaFoldDB" id="A0A4R6VCS5"/>
<dbReference type="OrthoDB" id="3427787at2"/>